<evidence type="ECO:0000313" key="7">
    <source>
        <dbReference type="Proteomes" id="UP000245119"/>
    </source>
</evidence>
<dbReference type="GO" id="GO:0006869">
    <property type="term" value="P:lipid transport"/>
    <property type="evidence" value="ECO:0007669"/>
    <property type="project" value="UniProtKB-KW"/>
</dbReference>
<dbReference type="InterPro" id="IPR015940">
    <property type="entry name" value="UBA"/>
</dbReference>
<feature type="region of interest" description="Disordered" evidence="4">
    <location>
        <begin position="1728"/>
        <end position="1751"/>
    </location>
</feature>
<dbReference type="OrthoDB" id="272810at2759"/>
<dbReference type="EMBL" id="PZQS01000006">
    <property type="protein sequence ID" value="PVD28243.1"/>
    <property type="molecule type" value="Genomic_DNA"/>
</dbReference>
<feature type="compositionally biased region" description="Low complexity" evidence="4">
    <location>
        <begin position="1065"/>
        <end position="1078"/>
    </location>
</feature>
<keyword evidence="7" id="KW-1185">Reference proteome</keyword>
<accession>A0A2T7P4B2</accession>
<evidence type="ECO:0000256" key="1">
    <source>
        <dbReference type="ARBA" id="ARBA00006545"/>
    </source>
</evidence>
<dbReference type="CDD" id="cd23453">
    <property type="entry name" value="beta-trefoil_Ricin_VPS13D"/>
    <property type="match status" value="1"/>
</dbReference>
<protein>
    <recommendedName>
        <fullName evidence="5">UBA domain-containing protein</fullName>
    </recommendedName>
</protein>
<feature type="compositionally biased region" description="Polar residues" evidence="4">
    <location>
        <begin position="1730"/>
        <end position="1747"/>
    </location>
</feature>
<evidence type="ECO:0000259" key="5">
    <source>
        <dbReference type="PROSITE" id="PS50030"/>
    </source>
</evidence>
<feature type="region of interest" description="Disordered" evidence="4">
    <location>
        <begin position="422"/>
        <end position="457"/>
    </location>
</feature>
<organism evidence="6 7">
    <name type="scientific">Pomacea canaliculata</name>
    <name type="common">Golden apple snail</name>
    <dbReference type="NCBI Taxonomy" id="400727"/>
    <lineage>
        <taxon>Eukaryota</taxon>
        <taxon>Metazoa</taxon>
        <taxon>Spiralia</taxon>
        <taxon>Lophotrochozoa</taxon>
        <taxon>Mollusca</taxon>
        <taxon>Gastropoda</taxon>
        <taxon>Caenogastropoda</taxon>
        <taxon>Architaenioglossa</taxon>
        <taxon>Ampullarioidea</taxon>
        <taxon>Ampullariidae</taxon>
        <taxon>Pomacea</taxon>
    </lineage>
</organism>
<dbReference type="SUPFAM" id="SSF46934">
    <property type="entry name" value="UBA-like"/>
    <property type="match status" value="1"/>
</dbReference>
<dbReference type="InterPro" id="IPR009060">
    <property type="entry name" value="UBA-like_sf"/>
</dbReference>
<dbReference type="InterPro" id="IPR056747">
    <property type="entry name" value="VPS13-like_M"/>
</dbReference>
<feature type="compositionally biased region" description="Polar residues" evidence="4">
    <location>
        <begin position="2023"/>
        <end position="2036"/>
    </location>
</feature>
<evidence type="ECO:0000256" key="2">
    <source>
        <dbReference type="ARBA" id="ARBA00022448"/>
    </source>
</evidence>
<evidence type="ECO:0000313" key="6">
    <source>
        <dbReference type="EMBL" id="PVD28243.1"/>
    </source>
</evidence>
<feature type="region of interest" description="Disordered" evidence="4">
    <location>
        <begin position="2638"/>
        <end position="2658"/>
    </location>
</feature>
<dbReference type="InterPro" id="IPR026854">
    <property type="entry name" value="VPS13_N"/>
</dbReference>
<feature type="compositionally biased region" description="Low complexity" evidence="4">
    <location>
        <begin position="433"/>
        <end position="448"/>
    </location>
</feature>
<comment type="caution">
    <text evidence="6">The sequence shown here is derived from an EMBL/GenBank/DDBJ whole genome shotgun (WGS) entry which is preliminary data.</text>
</comment>
<keyword evidence="2" id="KW-0813">Transport</keyword>
<feature type="region of interest" description="Disordered" evidence="4">
    <location>
        <begin position="2022"/>
        <end position="2041"/>
    </location>
</feature>
<feature type="region of interest" description="Disordered" evidence="4">
    <location>
        <begin position="783"/>
        <end position="825"/>
    </location>
</feature>
<feature type="compositionally biased region" description="Polar residues" evidence="4">
    <location>
        <begin position="2648"/>
        <end position="2658"/>
    </location>
</feature>
<dbReference type="PROSITE" id="PS50030">
    <property type="entry name" value="UBA"/>
    <property type="match status" value="1"/>
</dbReference>
<dbReference type="Pfam" id="PF25036">
    <property type="entry name" value="VPS13_VAB"/>
    <property type="match status" value="2"/>
</dbReference>
<dbReference type="PANTHER" id="PTHR16166">
    <property type="entry name" value="VACUOLAR PROTEIN SORTING-ASSOCIATED PROTEIN VPS13"/>
    <property type="match status" value="1"/>
</dbReference>
<dbReference type="Proteomes" id="UP000245119">
    <property type="component" value="Linkage Group LG6"/>
</dbReference>
<feature type="compositionally biased region" description="Polar residues" evidence="4">
    <location>
        <begin position="2350"/>
        <end position="2360"/>
    </location>
</feature>
<evidence type="ECO:0000256" key="4">
    <source>
        <dbReference type="SAM" id="MobiDB-lite"/>
    </source>
</evidence>
<dbReference type="GO" id="GO:0045053">
    <property type="term" value="P:protein retention in Golgi apparatus"/>
    <property type="evidence" value="ECO:0007669"/>
    <property type="project" value="TreeGrafter"/>
</dbReference>
<dbReference type="GO" id="GO:0007005">
    <property type="term" value="P:mitochondrion organization"/>
    <property type="evidence" value="ECO:0007669"/>
    <property type="project" value="TreeGrafter"/>
</dbReference>
<sequence>MLEGLAAWVLNTYVGEYVENLNTDQLSIALLQGAVELENLPLKKDALKSLDIPLEVKSGVIGKITLHIPLRRLRSEPWVISIEKLYLVAGPLKNLQYDEAVEKQVQQQLKKAMLETLERKWQVLRQTKQSDSGSWFSYGASMAANVLENIQLNVKDVHFRYEDERLNPACPFACGLTIKALSVQSTDNTWVPKFVSNDSADILHKLVDLQDLGVYCDTNICLLGDLLPSQLADELQREMFRTKDSQFKEHEYILRPVNAQAHVTRNTSALPLRSASTPRITVELTLDQMAFCLATSQYRSLLLWQREFSRHERRRRYRRFRPSCSIRNNASRWWQFAIQSHVSQIHDRNQKQTKSFLTDRVHQVVLYSRLYANHLMGEPLTALQKMDKAKIEEEWDYEELKVIRERIFFKLRRENKLSIEITRRGQTSEHGAQVSQQTAKQQQQQQQQSPDTDSGGGGLFRRWFPGWSGWYQPSPASEASQVAAESPVVPVVQEEEEASAMPRPVTSYEEESEIEQEILDVIHESSENSSFLRKDTVFARMSFALKTGSFKLVENCIGDMETSSCSLAEMQCATINMEFESRPRTSAMRFSATVGSLFLEDLSSKSSVFPYLICPQTKDPNSRSANPIVQLRAAEKGRLLTKEEMSDPNWQFFKLVYEKNPSNSSFKYKALVTTRPIDIVYTPALLHRMKEVFTVPSTSLYKSANALTSWQFEKLRKQTQDELKHTLDQLLEAENRKGRWFIDFDISAPKLIVPEHLNEANPPLVVMDLGNFRFKTIAAEDEAVETKTSHEETEEDFQTPMSTPPNEEGSQDMQTGADAGKKDAPSLNITDAAMMDKLYEKYKIELTEMQVLTGRLHDNWRHAYARGTSLMHILDRFSISLQLERRLIVTSDPQWPTATMWGTLPSLTFHLNERKIQALRTCADNLSSSSSSSSLMSSHNLSSSNFGMSIAPSSSDIPRETDITVETEDSGTPLDNKLFLLQFCINSLSLEIQSQGQALLELRVAGVQASVQKKPDTSSLALTVHSLLVVDALQSYGQDFELLVASHHNVQLDSLSGSIRGSEISSPVSPQSPSSPSSPRSPSPGVPASASSSGLQAIHDALASALHSVMPNWSAAQKPCVQDLTDESGGEPRSEALIFLEFEIIKTPSSPHGTTSTKDQANTTEMHILNLQFNSLDFIANQETLVEILGFLKRTFPSHEAVKSRGTYGGSSHSASQTMTMGKSEKESSSLFINANFKRLNVLLLRILEEDGEKVARKVATATMSCAKVQCTLDATWQVEGSLGGLHLLDVVPEGTRYQKVISIGQTQLPALNTTMLPLTPLSTSASFCPHADMFRTALDERAFSDVFPIKPSGRVACQFSITKHSNSSGAGFSTGNPESLNELEVVEASFDMASLWYVHCPKFLDELLDCVSEFKEYMSSVATSIKTAATEVAMGMVGGRADKDVVEGHSTTSLKREHSFGDITTTVLLDEDVIIDKSHAGGDGVAQITEDGVVKNSIMLTARMETPVLIIPRTPNSPQVLLAHLGEIVVDNTGSRDHMNLNENREDLKLSQFMSLHAADMCARDKIYISLTNMNLFSVDFDKNKKLGRSLSSSSFSGLTHELGVPILYDTAVDLTIHKRSLDAFFINSGLDNLDGPGLKPFTIGRPSSFSTFWPERDEYREVSSVLDISINISSPIKLGLSKEVYEQILQTMDNLTYDAEVLTDVNRVSKDVSEVSSTVTVQGEPISLASNGTKGSRDGSSSGETLHQDGTLLEVTRQHEKKASSMASSIPGLVHVEGEPSVSSFLAKRIQFQVPLFEVELRGDFGEGEQGLVNLQLYDFAVDFEKNDRATTHLKVRLKSLQMDDLLEPPESFHRQIMISRSPQLEQRHERHYEHKTFMSTSCPDSTIIVPVPQMPRSLPSSFHDLHAGSAHAKTTPGLSSGRQKETLRRPTSSRSDYPYTPPPTPHLQEMLHEPELHVEDLVHIDVILVDKKQPEFISKYNKTNRFINVKFSCLDTSINLQTWVVLLDFLGMGARVHDPTQASSADNQPTSAAQEEAKSATVIASGDLQEVINSEIKFHVESFTLILNKPEYELARATAANLSTQISLREGNMSLSGQLGSLSLLDQSPHGSRYTQRFVSVGKQVMQFKIFKYGLPDFTQVRDFDISVELKMSSIRYVHTNRFQSELINETATRGARIKLDIQADSPILLIPQSSQADEVLVTDLGRLRITNSFILDGNVGTLRHDELEMAKDQASAVRSKAQRPGTGTKQVHSMTESLFEQYYPPIKGDPMTASVYGNLEEDTRHDGLEIACSLINTDTDFTGEINTGSSVDPNGKIARTMHSFTNGHSPFQSKLGQTENKDATESESPSDGSNSPYKCLLDVMKVTLTDMDLFTARRVAKNDCHNRGASDMEFTSCIIQIEPGRLLHKKIQLNLHVERNLEGDLSHTAPDWRAAGQLSSVYCHLDLDQYSLVRGILAHNLGEKVEEFQRPVMSHLQDPSIQTVLSGKVWRSISLVMQLHNVTVELLTSHATTGQLPRSLARLDFIRSRLSYESFSDQSKDIDLVSHEIVVSDTRFKEEPVNSRPNVFTSILQPPVGSDTGSRGLQVEMHFRSAPDSTKFTVLLNNMRVMCIFDWLMSVQEFLMTEPVNPFVEEDVPQPERAPQQPSAIMNKASRTQSPLAVSRGIVTKRGPLVEEMKVPFELMLKVDNTQFVVVENCTTLDTNAVILKSTAVLLYKPQSQDKVLSCSLKPLEVFSCCLMAEEDTALSIIDPMKISIDLNANPIPEPCFTKSAAGMGLLAVPETQMRQLLLEISFNTMNIRVSYHDMMMFLAIINSLPAQALRAKSQTSASNHLPSSTIPSSKAIAVLDEATPVATAFATSEKGGSSMKETDVERLVEMGFSMEDSKLALRNCKQDLNLAALWLSTQGTHLGATSPENWVGGNVLTTKGLAGSSNQKMSETHPASQPKSDGGFLVTAIKLKADSICLCLIDDCGDADVPLAEISCNGIIIDQSIEPSIEGKASLQLVGEYYNRSFSGWEPFLEPWKCNAEWKQYHDAEKKLAVQVLGELLQTVIVGLTCSQQSQCCQREDQKKQKRLGGTDILHRRSRFIPYKIRNDTGSPLWFMTATSTPSSLPKETQQSSVLSNDSCYIKGSGWERVAPGEAKPFHFHRREKLRHKKTHDMHINQLVVMVDGWQKLSPVSVDKMGIYFRHAEPNKTNTLPARIVLDVQQEGSARKLIVVRSALMLVNKLDSAVELKLENSIEKGRHQIINLPIDQPTPIPLTCVHRRLFARPADWQVHFCDEPIQWQHVTKPGEHSDGLRSCASLGGPDCYRFCVSVLRENYPEDPVSSTTSMPGHRVTLLSPVTIINLLPLELHFYLRGTEVSGNLKPGREAALHGQVDLASSLELGIHLENFPTCRELVIPPNTVRYKVKIRLFDLKNRLLELIVRILKHQGGALRVNFMSNIDNLKCQMRVGKSVHGSSSSPQWCSRFSLEGGISFRQLHVVPRHSNRPDWLVQLQTQARLHLLLPIPNTLQVYNVGIQVTPGRGRYRDTNVVTFAPRFEIDNQSQWKLAIAQKHLTQKEGAGSVSEEYLSALPQCKLPFHWPRVDLDQLLCVRILDNPSCRWSGGFHIDRVDSFHINMRDVSGQCQLLKVEVVLQGPSYFVVFANADVMPPPFRLDNMTDLQVRYCQAGTSDDKLKAFLPTRSSTPYAWDEPTLQPLELQLQIPGGTSATYSLDRPGEGPQLHYENFIYLVASCTFDKNWSGPCRELVLDCVHGNNIVFKRKENGKRSQLWRMTSSGMLEHEGSVSPREPSKPQSSAPQGPVLDISDIAPQPGRSVPLMLKKPDERRKSTQTWRFTEDGMLCCHAGVMCVQAIDGVENLQDGAIAVLGPGPQGRCSQGSDVDTKLLSPVPPHMRISRHKLRAGSGCLSVRVTMDGPIRVLQITDIRDRRIVCRPVEEKELEDWEVYDEVTKGGKAVQSSSQKSKYRRLEISVSFHDGIGISLVNSVPEELVYITLWNIQMDVNSSSSGITFEGCVGGVQMDNQLFGALYPVMLYMTPSTRKDQADKTPFLTISAAKVPSAKWNAEIFKHFCLSTKRLTVHIEERLLWKLLQFAGFGKGSTDMHKMDDVYDMQRPVSAVTLIHSTRYYFGVLRLSTGRVTLSMATSSKLPSDLKVVKNSLSVPLVAFEEAKVDLDPYVRHHPFETSDFLLTDVIQHYTQELKSQAARILGSVDFLGNPLGLVNDVTEGISGLINDGNLSGLFKNVTHGLSNTTAKFASTVSDGLSTLSMDDSHNQTREEFRAVQAGRSSDHLVAGIKGFGYGLFGGVTSLVHQAYKGTRDEGFEGLFKGVGKGVLGTITKPVSGVLDLTTGVANALRDTSRGSSHKPPPHRRLPRCCRGPGDLLPVYSANQALAQQLFYDFNHQDYSEFLIVAEQLRSGPQKGDNLYALISSRQVIFVNQLKPDQDNIVLQILLSQLSQCQCVEKDKRYYVKLTMKSDYNGGANLKEPQVRCDRQQTAMKEVKVYTSALQVTQEIKYAKNIYDENIQTLQEVEEVEDEDW</sequence>
<proteinExistence type="inferred from homology"/>
<feature type="compositionally biased region" description="Polar residues" evidence="4">
    <location>
        <begin position="2326"/>
        <end position="2342"/>
    </location>
</feature>
<name>A0A2T7P4B2_POMCA</name>
<evidence type="ECO:0000256" key="3">
    <source>
        <dbReference type="ARBA" id="ARBA00023055"/>
    </source>
</evidence>
<dbReference type="Pfam" id="PF12624">
    <property type="entry name" value="VPS13_N"/>
    <property type="match status" value="1"/>
</dbReference>
<dbReference type="CDD" id="cd14306">
    <property type="entry name" value="UBA_VP13D"/>
    <property type="match status" value="1"/>
</dbReference>
<dbReference type="PANTHER" id="PTHR16166:SF141">
    <property type="entry name" value="INTERMEMBRANE LIPID TRANSFER PROTEIN VPS13D"/>
    <property type="match status" value="1"/>
</dbReference>
<gene>
    <name evidence="6" type="ORF">C0Q70_10830</name>
</gene>
<dbReference type="SMART" id="SM00165">
    <property type="entry name" value="UBA"/>
    <property type="match status" value="1"/>
</dbReference>
<dbReference type="InterPro" id="IPR041969">
    <property type="entry name" value="VP13D_UBA"/>
</dbReference>
<reference evidence="6 7" key="1">
    <citation type="submission" date="2018-04" db="EMBL/GenBank/DDBJ databases">
        <title>The genome of golden apple snail Pomacea canaliculata provides insight into stress tolerance and invasive adaptation.</title>
        <authorList>
            <person name="Liu C."/>
            <person name="Liu B."/>
            <person name="Ren Y."/>
            <person name="Zhang Y."/>
            <person name="Wang H."/>
            <person name="Li S."/>
            <person name="Jiang F."/>
            <person name="Yin L."/>
            <person name="Zhang G."/>
            <person name="Qian W."/>
            <person name="Fan W."/>
        </authorList>
    </citation>
    <scope>NUCLEOTIDE SEQUENCE [LARGE SCALE GENOMIC DNA]</scope>
    <source>
        <strain evidence="6">SZHN2017</strain>
        <tissue evidence="6">Muscle</tissue>
    </source>
</reference>
<feature type="domain" description="UBA" evidence="5">
    <location>
        <begin position="2871"/>
        <end position="2911"/>
    </location>
</feature>
<comment type="similarity">
    <text evidence="1">Belongs to the VPS13 family.</text>
</comment>
<dbReference type="STRING" id="400727.A0A2T7P4B2"/>
<feature type="region of interest" description="Disordered" evidence="4">
    <location>
        <begin position="1902"/>
        <end position="1951"/>
    </location>
</feature>
<feature type="region of interest" description="Disordered" evidence="4">
    <location>
        <begin position="3789"/>
        <end position="3828"/>
    </location>
</feature>
<dbReference type="GO" id="GO:0006623">
    <property type="term" value="P:protein targeting to vacuole"/>
    <property type="evidence" value="ECO:0007669"/>
    <property type="project" value="TreeGrafter"/>
</dbReference>
<dbReference type="InterPro" id="IPR026847">
    <property type="entry name" value="VPS13"/>
</dbReference>
<dbReference type="Pfam" id="PF25033">
    <property type="entry name" value="VPS13_M"/>
    <property type="match status" value="1"/>
</dbReference>
<keyword evidence="3" id="KW-0445">Lipid transport</keyword>
<dbReference type="InterPro" id="IPR009543">
    <property type="entry name" value="VPS13_VAB"/>
</dbReference>
<feature type="region of interest" description="Disordered" evidence="4">
    <location>
        <begin position="2324"/>
        <end position="2360"/>
    </location>
</feature>
<feature type="region of interest" description="Disordered" evidence="4">
    <location>
        <begin position="1061"/>
        <end position="1092"/>
    </location>
</feature>
<dbReference type="Gene3D" id="1.10.8.10">
    <property type="entry name" value="DNA helicase RuvA subunit, C-terminal domain"/>
    <property type="match status" value="1"/>
</dbReference>